<dbReference type="OrthoDB" id="9804993at2"/>
<dbReference type="PANTHER" id="PTHR15394:SF3">
    <property type="entry name" value="SERINE HYDROLASE RBBP9"/>
    <property type="match status" value="1"/>
</dbReference>
<evidence type="ECO:0000313" key="1">
    <source>
        <dbReference type="EMBL" id="AZU63711.1"/>
    </source>
</evidence>
<dbReference type="Proteomes" id="UP000282892">
    <property type="component" value="Chromosome"/>
</dbReference>
<protein>
    <recommendedName>
        <fullName evidence="3">Hydrolase</fullName>
    </recommendedName>
</protein>
<dbReference type="InterPro" id="IPR010662">
    <property type="entry name" value="RBBP9/YdeN"/>
</dbReference>
<gene>
    <name evidence="1" type="ORF">CHR53_22020</name>
</gene>
<accession>A0A3T0I2Z1</accession>
<proteinExistence type="predicted"/>
<sequence>MEGIRLNKRNFLILHGLGGSGQDHWQTWLAEELAARNYQVFYPVFSNFDSPNKEVWLKELASTLDLIPKHQPLTVITHSLGCILWLHFAARFKKNIASRAILVAPPSPRVILSEAQSFFPVPLDRKSLYVAAEETLFVHSSNDPYCSLEDTIFYKNIGLPSITFPNMGHINAASGHGEWPWILEQCLMTETRAVSV</sequence>
<dbReference type="GO" id="GO:0016787">
    <property type="term" value="F:hydrolase activity"/>
    <property type="evidence" value="ECO:0007669"/>
    <property type="project" value="InterPro"/>
</dbReference>
<dbReference type="EMBL" id="CP022572">
    <property type="protein sequence ID" value="AZU63711.1"/>
    <property type="molecule type" value="Genomic_DNA"/>
</dbReference>
<organism evidence="1 2">
    <name type="scientific">Neobacillus mesonae</name>
    <dbReference type="NCBI Taxonomy" id="1193713"/>
    <lineage>
        <taxon>Bacteria</taxon>
        <taxon>Bacillati</taxon>
        <taxon>Bacillota</taxon>
        <taxon>Bacilli</taxon>
        <taxon>Bacillales</taxon>
        <taxon>Bacillaceae</taxon>
        <taxon>Neobacillus</taxon>
    </lineage>
</organism>
<dbReference type="KEGG" id="nmk:CHR53_22020"/>
<keyword evidence="2" id="KW-1185">Reference proteome</keyword>
<dbReference type="AlphaFoldDB" id="A0A3T0I2Z1"/>
<evidence type="ECO:0008006" key="3">
    <source>
        <dbReference type="Google" id="ProtNLM"/>
    </source>
</evidence>
<dbReference type="PANTHER" id="PTHR15394">
    <property type="entry name" value="SERINE HYDROLASE RBBP9"/>
    <property type="match status" value="1"/>
</dbReference>
<reference evidence="1 2" key="1">
    <citation type="submission" date="2017-07" db="EMBL/GenBank/DDBJ databases">
        <title>The complete genome sequence of Bacillus mesonae strain H20-5, an efficient strain improving plant abiotic stress resistance.</title>
        <authorList>
            <person name="Kim S.Y."/>
            <person name="Song H."/>
            <person name="Sang M.K."/>
            <person name="Weon H.-Y."/>
            <person name="Song J."/>
        </authorList>
    </citation>
    <scope>NUCLEOTIDE SEQUENCE [LARGE SCALE GENOMIC DNA]</scope>
    <source>
        <strain evidence="1 2">H20-5</strain>
    </source>
</reference>
<dbReference type="InterPro" id="IPR029058">
    <property type="entry name" value="AB_hydrolase_fold"/>
</dbReference>
<evidence type="ECO:0000313" key="2">
    <source>
        <dbReference type="Proteomes" id="UP000282892"/>
    </source>
</evidence>
<dbReference type="SUPFAM" id="SSF53474">
    <property type="entry name" value="alpha/beta-Hydrolases"/>
    <property type="match status" value="1"/>
</dbReference>
<name>A0A3T0I2Z1_9BACI</name>
<dbReference type="Gene3D" id="3.40.50.1820">
    <property type="entry name" value="alpha/beta hydrolase"/>
    <property type="match status" value="1"/>
</dbReference>
<dbReference type="Pfam" id="PF06821">
    <property type="entry name" value="Ser_hydrolase"/>
    <property type="match status" value="1"/>
</dbReference>